<evidence type="ECO:0000313" key="1">
    <source>
        <dbReference type="EMBL" id="MFC4029384.1"/>
    </source>
</evidence>
<protein>
    <submittedName>
        <fullName evidence="1">Uncharacterized protein</fullName>
    </submittedName>
</protein>
<organism evidence="1 2">
    <name type="scientific">Zunongwangia endophytica</name>
    <dbReference type="NCBI Taxonomy" id="1808945"/>
    <lineage>
        <taxon>Bacteria</taxon>
        <taxon>Pseudomonadati</taxon>
        <taxon>Bacteroidota</taxon>
        <taxon>Flavobacteriia</taxon>
        <taxon>Flavobacteriales</taxon>
        <taxon>Flavobacteriaceae</taxon>
        <taxon>Zunongwangia</taxon>
    </lineage>
</organism>
<name>A0ABV8HGB6_9FLAO</name>
<gene>
    <name evidence="1" type="ORF">ACFOS1_18335</name>
</gene>
<keyword evidence="2" id="KW-1185">Reference proteome</keyword>
<dbReference type="EMBL" id="JBHSAS010000033">
    <property type="protein sequence ID" value="MFC4029384.1"/>
    <property type="molecule type" value="Genomic_DNA"/>
</dbReference>
<sequence length="69" mass="8224">MIYVFKTSVSSKELVHRLKSQLDKIFVDGKWNFDLEDSDNILRLDVSRVQRDETISYLKSQKIHCQELH</sequence>
<accession>A0ABV8HGB6</accession>
<reference evidence="2" key="1">
    <citation type="journal article" date="2019" name="Int. J. Syst. Evol. Microbiol.">
        <title>The Global Catalogue of Microorganisms (GCM) 10K type strain sequencing project: providing services to taxonomists for standard genome sequencing and annotation.</title>
        <authorList>
            <consortium name="The Broad Institute Genomics Platform"/>
            <consortium name="The Broad Institute Genome Sequencing Center for Infectious Disease"/>
            <person name="Wu L."/>
            <person name="Ma J."/>
        </authorList>
    </citation>
    <scope>NUCLEOTIDE SEQUENCE [LARGE SCALE GENOMIC DNA]</scope>
    <source>
        <strain evidence="2">CECT 9128</strain>
    </source>
</reference>
<dbReference type="RefSeq" id="WP_290236969.1">
    <property type="nucleotide sequence ID" value="NZ_JAUFPZ010000002.1"/>
</dbReference>
<evidence type="ECO:0000313" key="2">
    <source>
        <dbReference type="Proteomes" id="UP001595793"/>
    </source>
</evidence>
<proteinExistence type="predicted"/>
<comment type="caution">
    <text evidence="1">The sequence shown here is derived from an EMBL/GenBank/DDBJ whole genome shotgun (WGS) entry which is preliminary data.</text>
</comment>
<dbReference type="Proteomes" id="UP001595793">
    <property type="component" value="Unassembled WGS sequence"/>
</dbReference>